<dbReference type="AlphaFoldDB" id="A0A7G7CN00"/>
<dbReference type="KEGG" id="cik:H0194_07725"/>
<feature type="transmembrane region" description="Helical" evidence="1">
    <location>
        <begin position="12"/>
        <end position="32"/>
    </location>
</feature>
<dbReference type="EMBL" id="CP059404">
    <property type="protein sequence ID" value="QNE88966.1"/>
    <property type="molecule type" value="Genomic_DNA"/>
</dbReference>
<dbReference type="Proteomes" id="UP000515743">
    <property type="component" value="Chromosome"/>
</dbReference>
<proteinExistence type="predicted"/>
<evidence type="ECO:0000313" key="2">
    <source>
        <dbReference type="EMBL" id="QNE88966.1"/>
    </source>
</evidence>
<name>A0A7G7CN00_9CORY</name>
<keyword evidence="1" id="KW-0812">Transmembrane</keyword>
<dbReference type="RefSeq" id="WP_185175352.1">
    <property type="nucleotide sequence ID" value="NZ_CP059404.1"/>
</dbReference>
<organism evidence="2 3">
    <name type="scientific">Corynebacterium incognita</name>
    <dbReference type="NCBI Taxonomy" id="2754725"/>
    <lineage>
        <taxon>Bacteria</taxon>
        <taxon>Bacillati</taxon>
        <taxon>Actinomycetota</taxon>
        <taxon>Actinomycetes</taxon>
        <taxon>Mycobacteriales</taxon>
        <taxon>Corynebacteriaceae</taxon>
        <taxon>Corynebacterium</taxon>
    </lineage>
</organism>
<keyword evidence="1" id="KW-0472">Membrane</keyword>
<reference evidence="2 3" key="1">
    <citation type="submission" date="2020-07" db="EMBL/GenBank/DDBJ databases">
        <title>Complete genome and description of Corynebacterium incognita strain Marseille-Q3630 sp. nov.</title>
        <authorList>
            <person name="Boxberger M."/>
        </authorList>
    </citation>
    <scope>NUCLEOTIDE SEQUENCE [LARGE SCALE GENOMIC DNA]</scope>
    <source>
        <strain evidence="2 3">Marseille-Q3630</strain>
    </source>
</reference>
<accession>A0A7G7CN00</accession>
<keyword evidence="3" id="KW-1185">Reference proteome</keyword>
<protein>
    <submittedName>
        <fullName evidence="2">Uncharacterized protein</fullName>
    </submittedName>
</protein>
<keyword evidence="1" id="KW-1133">Transmembrane helix</keyword>
<sequence>MQLTTLSKNIVIGVIAAFVAVMGLLVAVAAVAPEPAVKGTLTSTLEDIEDSGLHATAVAPADVYGDKWVAGAFVCPGMDANYVKQALQLDPAQVGLREGQTVEKTKNFLVLRDQEGGAYVEELSRFDVDLCTSPVEGYFDTHVLLAMLKTEADNWALAIQ</sequence>
<evidence type="ECO:0000313" key="3">
    <source>
        <dbReference type="Proteomes" id="UP000515743"/>
    </source>
</evidence>
<evidence type="ECO:0000256" key="1">
    <source>
        <dbReference type="SAM" id="Phobius"/>
    </source>
</evidence>
<gene>
    <name evidence="2" type="ORF">H0194_07725</name>
</gene>